<dbReference type="OMA" id="MEVTTYR"/>
<name>A0A3Q2XNT8_HIPCM</name>
<keyword evidence="7" id="KW-0206">Cytoskeleton</keyword>
<dbReference type="Pfam" id="PF00400">
    <property type="entry name" value="WD40"/>
    <property type="match status" value="2"/>
</dbReference>
<dbReference type="Ensembl" id="ENSHCOT00000003758.1">
    <property type="protein sequence ID" value="ENSHCOP00000006385.1"/>
    <property type="gene ID" value="ENSHCOG00000008199.1"/>
</dbReference>
<accession>A0A3Q2XNT8</accession>
<dbReference type="GO" id="GO:0045504">
    <property type="term" value="F:dynein heavy chain binding"/>
    <property type="evidence" value="ECO:0007669"/>
    <property type="project" value="TreeGrafter"/>
</dbReference>
<dbReference type="SUPFAM" id="SSF50978">
    <property type="entry name" value="WD40 repeat-like"/>
    <property type="match status" value="1"/>
</dbReference>
<keyword evidence="4" id="KW-0677">Repeat</keyword>
<dbReference type="PANTHER" id="PTHR12442:SF12">
    <property type="entry name" value="DYNEIN AXONEMAL INTERMEDIATE CHAIN 4"/>
    <property type="match status" value="1"/>
</dbReference>
<sequence length="563" mass="63034">EEIPLDEVLSIYMTETDTIILLDLPSTCMSEEAENAQATKESNILYIELCNNRLGNDKYVERAMQTFVGAAKHKKVQSEKIVMHDQGKIDTRSAVGSACSSWNPLTQAPSPPSGKYSTRSKMKLRKRRSSLFKMQGGDMSDEPELQVIFKSETFQRNLLIMERCLVANIFQPRLAAYRNLPEIKGSEEEEKEEEVEEEPDPSLELLWTFSCELTKGWNITCMAWNKQNTDLLAVGYGDFSPGRKGLICCWSIKNLSWPERLYHCHSGITALDFSSSNPDKLAVGMHDGTVAIFSVSDRESRTFLASSIDCRRRHVHPVWHVTWVRQEMSISEEDVVESVMSVSEDGHVLKWLLCSMLELRRIQDGIKKAEGNKTKREGILVSTATPGLCLDFHPSDPTIYLAGTSEGVIHKCSVSNHHHYLALYQKHLCPVNQVQWSPFSPDVFLSGSADWTVQLWKEGCLTPVMGFTSIQSPVLSARWSPLWPSVFAAIKSEQLEIWDLNASLLDPVIVEPAARGLNLTSMLFARGSNCILVGDSSGQVNFYRIQNLSVGPDKTVAPTSPLA</sequence>
<proteinExistence type="predicted"/>
<dbReference type="PROSITE" id="PS50082">
    <property type="entry name" value="WD_REPEATS_2"/>
    <property type="match status" value="1"/>
</dbReference>
<evidence type="ECO:0000256" key="7">
    <source>
        <dbReference type="ARBA" id="ARBA00023212"/>
    </source>
</evidence>
<keyword evidence="3 12" id="KW-0853">WD repeat</keyword>
<evidence type="ECO:0000256" key="13">
    <source>
        <dbReference type="SAM" id="MobiDB-lite"/>
    </source>
</evidence>
<keyword evidence="5" id="KW-0282">Flagellum</keyword>
<organism evidence="14 15">
    <name type="scientific">Hippocampus comes</name>
    <name type="common">Tiger tail seahorse</name>
    <dbReference type="NCBI Taxonomy" id="109280"/>
    <lineage>
        <taxon>Eukaryota</taxon>
        <taxon>Metazoa</taxon>
        <taxon>Chordata</taxon>
        <taxon>Craniata</taxon>
        <taxon>Vertebrata</taxon>
        <taxon>Euteleostomi</taxon>
        <taxon>Actinopterygii</taxon>
        <taxon>Neopterygii</taxon>
        <taxon>Teleostei</taxon>
        <taxon>Neoteleostei</taxon>
        <taxon>Acanthomorphata</taxon>
        <taxon>Syngnathiaria</taxon>
        <taxon>Syngnathiformes</taxon>
        <taxon>Syngnathoidei</taxon>
        <taxon>Syngnathidae</taxon>
        <taxon>Hippocampus</taxon>
    </lineage>
</organism>
<dbReference type="GeneTree" id="ENSGT00940000156209"/>
<evidence type="ECO:0000256" key="4">
    <source>
        <dbReference type="ARBA" id="ARBA00022737"/>
    </source>
</evidence>
<feature type="repeat" description="WD" evidence="12">
    <location>
        <begin position="424"/>
        <end position="457"/>
    </location>
</feature>
<protein>
    <recommendedName>
        <fullName evidence="10">Dynein axonemal intermediate chain 4</fullName>
    </recommendedName>
    <alternativeName>
        <fullName evidence="11">WD repeat-containing protein 78</fullName>
    </alternativeName>
</protein>
<evidence type="ECO:0000313" key="14">
    <source>
        <dbReference type="Ensembl" id="ENSHCOP00000006385.1"/>
    </source>
</evidence>
<reference evidence="14" key="2">
    <citation type="submission" date="2025-09" db="UniProtKB">
        <authorList>
            <consortium name="Ensembl"/>
        </authorList>
    </citation>
    <scope>IDENTIFICATION</scope>
</reference>
<dbReference type="InterPro" id="IPR036322">
    <property type="entry name" value="WD40_repeat_dom_sf"/>
</dbReference>
<evidence type="ECO:0000256" key="11">
    <source>
        <dbReference type="ARBA" id="ARBA00041557"/>
    </source>
</evidence>
<evidence type="ECO:0000256" key="12">
    <source>
        <dbReference type="PROSITE-ProRule" id="PRU00221"/>
    </source>
</evidence>
<dbReference type="InterPro" id="IPR015943">
    <property type="entry name" value="WD40/YVTN_repeat-like_dom_sf"/>
</dbReference>
<keyword evidence="8" id="KW-0966">Cell projection</keyword>
<evidence type="ECO:0000256" key="9">
    <source>
        <dbReference type="ARBA" id="ARBA00024190"/>
    </source>
</evidence>
<keyword evidence="2" id="KW-0963">Cytoplasm</keyword>
<dbReference type="Proteomes" id="UP000264820">
    <property type="component" value="Unplaced"/>
</dbReference>
<comment type="subcellular location">
    <subcellularLocation>
        <location evidence="1">Cytoplasm</location>
        <location evidence="1">Cytoskeleton</location>
        <location evidence="1">Flagellum axoneme</location>
    </subcellularLocation>
    <subcellularLocation>
        <location evidence="9">Dynein axonemal particle</location>
    </subcellularLocation>
</comment>
<evidence type="ECO:0000313" key="15">
    <source>
        <dbReference type="Proteomes" id="UP000264820"/>
    </source>
</evidence>
<evidence type="ECO:0000256" key="8">
    <source>
        <dbReference type="ARBA" id="ARBA00023273"/>
    </source>
</evidence>
<dbReference type="AlphaFoldDB" id="A0A3Q2XNT8"/>
<evidence type="ECO:0000256" key="6">
    <source>
        <dbReference type="ARBA" id="ARBA00023069"/>
    </source>
</evidence>
<reference evidence="14" key="1">
    <citation type="submission" date="2025-08" db="UniProtKB">
        <authorList>
            <consortium name="Ensembl"/>
        </authorList>
    </citation>
    <scope>IDENTIFICATION</scope>
</reference>
<dbReference type="STRING" id="109280.ENSHCOP00000006385"/>
<dbReference type="Gene3D" id="2.130.10.10">
    <property type="entry name" value="YVTN repeat-like/Quinoprotein amine dehydrogenase"/>
    <property type="match status" value="2"/>
</dbReference>
<keyword evidence="6" id="KW-0969">Cilium</keyword>
<dbReference type="GO" id="GO:0120293">
    <property type="term" value="C:dynein axonemal particle"/>
    <property type="evidence" value="ECO:0007669"/>
    <property type="project" value="UniProtKB-SubCell"/>
</dbReference>
<feature type="region of interest" description="Disordered" evidence="13">
    <location>
        <begin position="100"/>
        <end position="120"/>
    </location>
</feature>
<dbReference type="InterPro" id="IPR001680">
    <property type="entry name" value="WD40_rpt"/>
</dbReference>
<keyword evidence="15" id="KW-1185">Reference proteome</keyword>
<dbReference type="PANTHER" id="PTHR12442">
    <property type="entry name" value="DYNEIN INTERMEDIATE CHAIN"/>
    <property type="match status" value="1"/>
</dbReference>
<dbReference type="GO" id="GO:0003341">
    <property type="term" value="P:cilium movement"/>
    <property type="evidence" value="ECO:0007669"/>
    <property type="project" value="Ensembl"/>
</dbReference>
<dbReference type="SMART" id="SM00320">
    <property type="entry name" value="WD40"/>
    <property type="match status" value="5"/>
</dbReference>
<evidence type="ECO:0000256" key="10">
    <source>
        <dbReference type="ARBA" id="ARBA00040002"/>
    </source>
</evidence>
<evidence type="ECO:0000256" key="3">
    <source>
        <dbReference type="ARBA" id="ARBA00022574"/>
    </source>
</evidence>
<evidence type="ECO:0000256" key="2">
    <source>
        <dbReference type="ARBA" id="ARBA00022490"/>
    </source>
</evidence>
<evidence type="ECO:0000256" key="1">
    <source>
        <dbReference type="ARBA" id="ARBA00004611"/>
    </source>
</evidence>
<dbReference type="InterPro" id="IPR050687">
    <property type="entry name" value="Dynein_IC"/>
</dbReference>
<dbReference type="GO" id="GO:0045503">
    <property type="term" value="F:dynein light chain binding"/>
    <property type="evidence" value="ECO:0007669"/>
    <property type="project" value="TreeGrafter"/>
</dbReference>
<evidence type="ECO:0000256" key="5">
    <source>
        <dbReference type="ARBA" id="ARBA00022846"/>
    </source>
</evidence>
<dbReference type="GO" id="GO:0005858">
    <property type="term" value="C:axonemal dynein complex"/>
    <property type="evidence" value="ECO:0007669"/>
    <property type="project" value="TreeGrafter"/>
</dbReference>